<keyword evidence="4" id="KW-0418">Kinase</keyword>
<evidence type="ECO:0000256" key="1">
    <source>
        <dbReference type="ARBA" id="ARBA00022629"/>
    </source>
</evidence>
<keyword evidence="1" id="KW-0859">Xylose metabolism</keyword>
<dbReference type="Pfam" id="PF00370">
    <property type="entry name" value="FGGY_N"/>
    <property type="match status" value="1"/>
</dbReference>
<dbReference type="Gene3D" id="3.30.420.40">
    <property type="match status" value="2"/>
</dbReference>
<keyword evidence="6" id="KW-0119">Carbohydrate metabolism</keyword>
<dbReference type="PROSITE" id="PS00933">
    <property type="entry name" value="FGGY_KINASES_1"/>
    <property type="match status" value="1"/>
</dbReference>
<dbReference type="InterPro" id="IPR050406">
    <property type="entry name" value="FGGY_Carb_Kinase"/>
</dbReference>
<proteinExistence type="inferred from homology"/>
<feature type="domain" description="Carbohydrate kinase FGGY N-terminal" evidence="7">
    <location>
        <begin position="7"/>
        <end position="238"/>
    </location>
</feature>
<dbReference type="GO" id="GO:0005997">
    <property type="term" value="P:xylulose metabolic process"/>
    <property type="evidence" value="ECO:0007669"/>
    <property type="project" value="InterPro"/>
</dbReference>
<feature type="domain" description="Carbohydrate kinase FGGY C-terminal" evidence="8">
    <location>
        <begin position="247"/>
        <end position="430"/>
    </location>
</feature>
<name>A0A6J6MMF8_9ZZZZ</name>
<dbReference type="InterPro" id="IPR018485">
    <property type="entry name" value="FGGY_C"/>
</dbReference>
<dbReference type="SUPFAM" id="SSF53067">
    <property type="entry name" value="Actin-like ATPase domain"/>
    <property type="match status" value="2"/>
</dbReference>
<keyword evidence="2" id="KW-0808">Transferase</keyword>
<dbReference type="InterPro" id="IPR018483">
    <property type="entry name" value="Carb_kinase_FGGY_CS"/>
</dbReference>
<dbReference type="GO" id="GO:0005524">
    <property type="term" value="F:ATP binding"/>
    <property type="evidence" value="ECO:0007669"/>
    <property type="project" value="UniProtKB-KW"/>
</dbReference>
<accession>A0A6J6MMF8</accession>
<reference evidence="9" key="1">
    <citation type="submission" date="2020-05" db="EMBL/GenBank/DDBJ databases">
        <authorList>
            <person name="Chiriac C."/>
            <person name="Salcher M."/>
            <person name="Ghai R."/>
            <person name="Kavagutti S V."/>
        </authorList>
    </citation>
    <scope>NUCLEOTIDE SEQUENCE</scope>
</reference>
<evidence type="ECO:0000256" key="6">
    <source>
        <dbReference type="ARBA" id="ARBA00023277"/>
    </source>
</evidence>
<dbReference type="EMBL" id="CAEZWZ010000088">
    <property type="protein sequence ID" value="CAB4673765.1"/>
    <property type="molecule type" value="Genomic_DNA"/>
</dbReference>
<dbReference type="InterPro" id="IPR000577">
    <property type="entry name" value="Carb_kinase_FGGY"/>
</dbReference>
<organism evidence="9">
    <name type="scientific">freshwater metagenome</name>
    <dbReference type="NCBI Taxonomy" id="449393"/>
    <lineage>
        <taxon>unclassified sequences</taxon>
        <taxon>metagenomes</taxon>
        <taxon>ecological metagenomes</taxon>
    </lineage>
</organism>
<dbReference type="HAMAP" id="MF_02220">
    <property type="entry name" value="XylB"/>
    <property type="match status" value="1"/>
</dbReference>
<dbReference type="InterPro" id="IPR006000">
    <property type="entry name" value="Xylulokinase"/>
</dbReference>
<evidence type="ECO:0000256" key="3">
    <source>
        <dbReference type="ARBA" id="ARBA00022741"/>
    </source>
</evidence>
<dbReference type="AlphaFoldDB" id="A0A6J6MMF8"/>
<dbReference type="InterPro" id="IPR018484">
    <property type="entry name" value="FGGY_N"/>
</dbReference>
<dbReference type="CDD" id="cd07809">
    <property type="entry name" value="ASKHA_NBD_FGGY_BaXK-like"/>
    <property type="match status" value="1"/>
</dbReference>
<evidence type="ECO:0000256" key="4">
    <source>
        <dbReference type="ARBA" id="ARBA00022777"/>
    </source>
</evidence>
<evidence type="ECO:0000256" key="5">
    <source>
        <dbReference type="ARBA" id="ARBA00022840"/>
    </source>
</evidence>
<keyword evidence="3" id="KW-0547">Nucleotide-binding</keyword>
<evidence type="ECO:0000313" key="9">
    <source>
        <dbReference type="EMBL" id="CAB4673765.1"/>
    </source>
</evidence>
<evidence type="ECO:0000259" key="7">
    <source>
        <dbReference type="Pfam" id="PF00370"/>
    </source>
</evidence>
<dbReference type="GO" id="GO:0042732">
    <property type="term" value="P:D-xylose metabolic process"/>
    <property type="evidence" value="ECO:0007669"/>
    <property type="project" value="UniProtKB-KW"/>
</dbReference>
<dbReference type="GO" id="GO:0004856">
    <property type="term" value="F:D-xylulokinase activity"/>
    <property type="evidence" value="ECO:0007669"/>
    <property type="project" value="InterPro"/>
</dbReference>
<dbReference type="Pfam" id="PF02782">
    <property type="entry name" value="FGGY_C"/>
    <property type="match status" value="1"/>
</dbReference>
<dbReference type="PIRSF" id="PIRSF000538">
    <property type="entry name" value="GlpK"/>
    <property type="match status" value="1"/>
</dbReference>
<dbReference type="InterPro" id="IPR043129">
    <property type="entry name" value="ATPase_NBD"/>
</dbReference>
<gene>
    <name evidence="9" type="ORF">UFOPK2329_00631</name>
</gene>
<dbReference type="PANTHER" id="PTHR43095:SF5">
    <property type="entry name" value="XYLULOSE KINASE"/>
    <property type="match status" value="1"/>
</dbReference>
<keyword evidence="5" id="KW-0067">ATP-binding</keyword>
<sequence>MAKEQLIAGVDSSTQSVKVVIREASSGKLMREGRASHPDGTEVDPAAWKVALDAAIEEAGGLSDVQAISIGGQQHGMVALDSNGAVIRKALLWNDTRSASAAEDLNKELGGNAEAARKVGSVLVASFTATKLRWIADNESANAAKVAAVALPHDWLSWQLQGAKDFSTLFTDRSDASGTGYFDPTTSHYREDIVKLALRHDSDVYLPKIIAPSSFGGETSGGIPIAPGAGDNAGAALGLQAEPGDVVVSLGTSGTAFAVSQTPTHDASGAVAGFADATGRFLPLVCTLNAARIFDAAAAILGKSHDEVGQLALAGEPGAHGLTLLPYFEGERTPNRPHATGVFDGMNISNSNQQDIARAMIEGMLAGLADAVDALIALGVNVNRILLIGGAAKNPAIAPIASALFGREVLLPPPGEYVANGAAKQAAWALLGGANAPTWDLGEISRHTAKPTPHVMEKYRSLKARTENW</sequence>
<dbReference type="PANTHER" id="PTHR43095">
    <property type="entry name" value="SUGAR KINASE"/>
    <property type="match status" value="1"/>
</dbReference>
<evidence type="ECO:0000256" key="2">
    <source>
        <dbReference type="ARBA" id="ARBA00022679"/>
    </source>
</evidence>
<protein>
    <submittedName>
        <fullName evidence="9">Unannotated protein</fullName>
    </submittedName>
</protein>
<evidence type="ECO:0000259" key="8">
    <source>
        <dbReference type="Pfam" id="PF02782"/>
    </source>
</evidence>
<dbReference type="NCBIfam" id="TIGR01312">
    <property type="entry name" value="XylB"/>
    <property type="match status" value="1"/>
</dbReference>